<protein>
    <recommendedName>
        <fullName evidence="1">TmcB/TmcC TPR repeats domain-containing protein</fullName>
    </recommendedName>
</protein>
<dbReference type="SUPFAM" id="SSF48452">
    <property type="entry name" value="TPR-like"/>
    <property type="match status" value="1"/>
</dbReference>
<reference evidence="3" key="1">
    <citation type="journal article" date="2010" name="Nat. Biotechnol.">
        <title>Draft genome sequence of the oilseed species Ricinus communis.</title>
        <authorList>
            <person name="Chan A.P."/>
            <person name="Crabtree J."/>
            <person name="Zhao Q."/>
            <person name="Lorenzi H."/>
            <person name="Orvis J."/>
            <person name="Puiu D."/>
            <person name="Melake-Berhan A."/>
            <person name="Jones K.M."/>
            <person name="Redman J."/>
            <person name="Chen G."/>
            <person name="Cahoon E.B."/>
            <person name="Gedil M."/>
            <person name="Stanke M."/>
            <person name="Haas B.J."/>
            <person name="Wortman J.R."/>
            <person name="Fraser-Liggett C.M."/>
            <person name="Ravel J."/>
            <person name="Rabinowicz P.D."/>
        </authorList>
    </citation>
    <scope>NUCLEOTIDE SEQUENCE [LARGE SCALE GENOMIC DNA]</scope>
    <source>
        <strain evidence="3">cv. Hale</strain>
    </source>
</reference>
<dbReference type="eggNOG" id="ENOG502RYTU">
    <property type="taxonomic scope" value="Eukaryota"/>
</dbReference>
<proteinExistence type="predicted"/>
<accession>B9SNT4</accession>
<organism evidence="2 3">
    <name type="scientific">Ricinus communis</name>
    <name type="common">Castor bean</name>
    <dbReference type="NCBI Taxonomy" id="3988"/>
    <lineage>
        <taxon>Eukaryota</taxon>
        <taxon>Viridiplantae</taxon>
        <taxon>Streptophyta</taxon>
        <taxon>Embryophyta</taxon>
        <taxon>Tracheophyta</taxon>
        <taxon>Spermatophyta</taxon>
        <taxon>Magnoliopsida</taxon>
        <taxon>eudicotyledons</taxon>
        <taxon>Gunneridae</taxon>
        <taxon>Pentapetalae</taxon>
        <taxon>rosids</taxon>
        <taxon>fabids</taxon>
        <taxon>Malpighiales</taxon>
        <taxon>Euphorbiaceae</taxon>
        <taxon>Acalyphoideae</taxon>
        <taxon>Acalypheae</taxon>
        <taxon>Ricinus</taxon>
    </lineage>
</organism>
<dbReference type="InterPro" id="IPR057352">
    <property type="entry name" value="TPR_TmcB/C"/>
</dbReference>
<dbReference type="STRING" id="3988.B9SNT4"/>
<dbReference type="PANTHER" id="PTHR26312:SF123">
    <property type="entry name" value="TETRATRICOPEPTIDE REPEAT (TPR)-LIKE SUPERFAMILY PROTEIN"/>
    <property type="match status" value="1"/>
</dbReference>
<dbReference type="InterPro" id="IPR011990">
    <property type="entry name" value="TPR-like_helical_dom_sf"/>
</dbReference>
<dbReference type="FunCoup" id="B9SNT4">
    <property type="interactions" value="341"/>
</dbReference>
<dbReference type="PANTHER" id="PTHR26312">
    <property type="entry name" value="TETRATRICOPEPTIDE REPEAT PROTEIN 5"/>
    <property type="match status" value="1"/>
</dbReference>
<dbReference type="OrthoDB" id="439046at2759"/>
<evidence type="ECO:0000313" key="2">
    <source>
        <dbReference type="EMBL" id="EEF34724.1"/>
    </source>
</evidence>
<evidence type="ECO:0000259" key="1">
    <source>
        <dbReference type="Pfam" id="PF25474"/>
    </source>
</evidence>
<gene>
    <name evidence="2" type="ORF">RCOM_1278170</name>
</gene>
<dbReference type="InParanoid" id="B9SNT4"/>
<feature type="domain" description="TmcB/TmcC TPR repeats" evidence="1">
    <location>
        <begin position="146"/>
        <end position="190"/>
    </location>
</feature>
<keyword evidence="3" id="KW-1185">Reference proteome</keyword>
<dbReference type="Gene3D" id="1.25.40.10">
    <property type="entry name" value="Tetratricopeptide repeat domain"/>
    <property type="match status" value="1"/>
</dbReference>
<dbReference type="Pfam" id="PF25474">
    <property type="entry name" value="TPR_TmcB"/>
    <property type="match status" value="1"/>
</dbReference>
<dbReference type="EMBL" id="EQ974052">
    <property type="protein sequence ID" value="EEF34724.1"/>
    <property type="molecule type" value="Genomic_DNA"/>
</dbReference>
<dbReference type="Proteomes" id="UP000008311">
    <property type="component" value="Unassembled WGS sequence"/>
</dbReference>
<sequence>MKSLLLRTGSIQAHAPVTCGSPKLSLSRRNSISSVLSGEKSTANSPKFSLHLEINSRKRDTLIRRALSETDIIRSETEEMLSRAGSMSFPARILEEEYSNLTYIWPENGIPLEELGFSSGGDGFGKGKNSGGGNGGVDGNSSDDLSKIGDYYTEMLKSNPNDSLLLRNYGKFLHEVEGDMERAEEYYGRAILAGPGDGEVLSLYGKLIWDRQRDGERAKAYFDQAVSAAPHDCMVMGSYAHFMWEAEEEEEEEINSKAQISPAMVVAL</sequence>
<evidence type="ECO:0000313" key="3">
    <source>
        <dbReference type="Proteomes" id="UP000008311"/>
    </source>
</evidence>
<dbReference type="KEGG" id="rcu:8289072"/>
<dbReference type="AlphaFoldDB" id="B9SNT4"/>
<name>B9SNT4_RICCO</name>